<dbReference type="Proteomes" id="UP001295740">
    <property type="component" value="Unassembled WGS sequence"/>
</dbReference>
<dbReference type="AlphaFoldDB" id="A0AAI8VZ84"/>
<name>A0AAI8VZ84_9PEZI</name>
<dbReference type="InterPro" id="IPR054289">
    <property type="entry name" value="DUF7025"/>
</dbReference>
<dbReference type="PANTHER" id="PTHR46411">
    <property type="entry name" value="FAMILY ATPASE, PUTATIVE-RELATED"/>
    <property type="match status" value="1"/>
</dbReference>
<protein>
    <submittedName>
        <fullName evidence="3">Uu.00g016140.m01.CDS01</fullName>
    </submittedName>
</protein>
<organism evidence="3 4">
    <name type="scientific">Anthostomella pinea</name>
    <dbReference type="NCBI Taxonomy" id="933095"/>
    <lineage>
        <taxon>Eukaryota</taxon>
        <taxon>Fungi</taxon>
        <taxon>Dikarya</taxon>
        <taxon>Ascomycota</taxon>
        <taxon>Pezizomycotina</taxon>
        <taxon>Sordariomycetes</taxon>
        <taxon>Xylariomycetidae</taxon>
        <taxon>Xylariales</taxon>
        <taxon>Xylariaceae</taxon>
        <taxon>Anthostomella</taxon>
    </lineage>
</organism>
<feature type="domain" description="DUF7025" evidence="2">
    <location>
        <begin position="113"/>
        <end position="260"/>
    </location>
</feature>
<feature type="region of interest" description="Disordered" evidence="1">
    <location>
        <begin position="1"/>
        <end position="72"/>
    </location>
</feature>
<dbReference type="EMBL" id="CAUWAG010000020">
    <property type="protein sequence ID" value="CAJ2513495.1"/>
    <property type="molecule type" value="Genomic_DNA"/>
</dbReference>
<evidence type="ECO:0000313" key="3">
    <source>
        <dbReference type="EMBL" id="CAJ2513495.1"/>
    </source>
</evidence>
<reference evidence="3" key="1">
    <citation type="submission" date="2023-10" db="EMBL/GenBank/DDBJ databases">
        <authorList>
            <person name="Hackl T."/>
        </authorList>
    </citation>
    <scope>NUCLEOTIDE SEQUENCE</scope>
</reference>
<feature type="compositionally biased region" description="Basic and acidic residues" evidence="1">
    <location>
        <begin position="13"/>
        <end position="22"/>
    </location>
</feature>
<gene>
    <name evidence="3" type="ORF">KHLLAP_LOCUS13963</name>
</gene>
<dbReference type="Pfam" id="PF22942">
    <property type="entry name" value="DUF7025"/>
    <property type="match status" value="1"/>
</dbReference>
<proteinExistence type="predicted"/>
<sequence length="270" mass="29948">MSTDEAPAGQTHESTEHAESHSANDGINKALSETTPSDGAVHIDGTSSSKPVEGRSSPPTPMQAETRDVDVEEEGDSSLLLSAFKLDLQEFLNFVEKWLKPQIDLYTAVREGQVSKISFENLWMLFHRSDTIYCLNKKGYLVPGVRDTSVGLSSSLYTSRSEPTPQAYSVVHASGGVASSQRRGPKGIAQFSDLVQENRVRQEEVVLGIGERFTPLVVHCFCIKSDADRYTAVDDCFMFKPFEGESEITNLEAFPLRFHRQKDRVVEDVL</sequence>
<dbReference type="PANTHER" id="PTHR46411:SF2">
    <property type="entry name" value="AAA+ ATPASE DOMAIN-CONTAINING PROTEIN"/>
    <property type="match status" value="1"/>
</dbReference>
<comment type="caution">
    <text evidence="3">The sequence shown here is derived from an EMBL/GenBank/DDBJ whole genome shotgun (WGS) entry which is preliminary data.</text>
</comment>
<feature type="compositionally biased region" description="Polar residues" evidence="1">
    <location>
        <begin position="23"/>
        <end position="37"/>
    </location>
</feature>
<keyword evidence="4" id="KW-1185">Reference proteome</keyword>
<evidence type="ECO:0000313" key="4">
    <source>
        <dbReference type="Proteomes" id="UP001295740"/>
    </source>
</evidence>
<evidence type="ECO:0000259" key="2">
    <source>
        <dbReference type="Pfam" id="PF22942"/>
    </source>
</evidence>
<accession>A0AAI8VZ84</accession>
<evidence type="ECO:0000256" key="1">
    <source>
        <dbReference type="SAM" id="MobiDB-lite"/>
    </source>
</evidence>